<sequence>MNLNLNYSLNEKDYLIYQLYTASKSKNVIKQKRKSFIIVFIAFTFFGVNIYNKDKSGLWFFIPICLIILMSYPFILKWRYKSHYKKFIQENYKERIGLISNYNFDTETLNIKNSLGESKINYESFEQINETNDYYYLKLKTEESFIIPKSQILSNVEFKQILNILKEKYAVKENIELDWKY</sequence>
<keyword evidence="1" id="KW-1133">Transmembrane helix</keyword>
<reference evidence="3 4" key="1">
    <citation type="submission" date="2017-05" db="EMBL/GenBank/DDBJ databases">
        <authorList>
            <person name="Varghese N."/>
            <person name="Submissions S."/>
        </authorList>
    </citation>
    <scope>NUCLEOTIDE SEQUENCE [LARGE SCALE GENOMIC DNA]</scope>
    <source>
        <strain evidence="3 4">DSM 18015</strain>
    </source>
</reference>
<organism evidence="3 4">
    <name type="scientific">Epilithonimonas pallida</name>
    <dbReference type="NCBI Taxonomy" id="373671"/>
    <lineage>
        <taxon>Bacteria</taxon>
        <taxon>Pseudomonadati</taxon>
        <taxon>Bacteroidota</taxon>
        <taxon>Flavobacteriia</taxon>
        <taxon>Flavobacteriales</taxon>
        <taxon>Weeksellaceae</taxon>
        <taxon>Chryseobacterium group</taxon>
        <taxon>Epilithonimonas</taxon>
    </lineage>
</organism>
<feature type="transmembrane region" description="Helical" evidence="1">
    <location>
        <begin position="35"/>
        <end position="52"/>
    </location>
</feature>
<feature type="transmembrane region" description="Helical" evidence="1">
    <location>
        <begin position="58"/>
        <end position="76"/>
    </location>
</feature>
<keyword evidence="1" id="KW-0812">Transmembrane</keyword>
<dbReference type="Proteomes" id="UP001158050">
    <property type="component" value="Unassembled WGS sequence"/>
</dbReference>
<name>A0ABY1R7L1_9FLAO</name>
<evidence type="ECO:0000313" key="4">
    <source>
        <dbReference type="Proteomes" id="UP001158050"/>
    </source>
</evidence>
<dbReference type="InterPro" id="IPR025588">
    <property type="entry name" value="YcxB-like_C"/>
</dbReference>
<keyword evidence="1" id="KW-0472">Membrane</keyword>
<keyword evidence="4" id="KW-1185">Reference proteome</keyword>
<accession>A0ABY1R7L1</accession>
<evidence type="ECO:0000313" key="3">
    <source>
        <dbReference type="EMBL" id="SMP97300.1"/>
    </source>
</evidence>
<protein>
    <submittedName>
        <fullName evidence="3">YcxB-like protein</fullName>
    </submittedName>
</protein>
<dbReference type="RefSeq" id="WP_283418131.1">
    <property type="nucleotide sequence ID" value="NZ_FXUO01000012.1"/>
</dbReference>
<proteinExistence type="predicted"/>
<evidence type="ECO:0000259" key="2">
    <source>
        <dbReference type="Pfam" id="PF14317"/>
    </source>
</evidence>
<dbReference type="Pfam" id="PF14317">
    <property type="entry name" value="YcxB"/>
    <property type="match status" value="1"/>
</dbReference>
<gene>
    <name evidence="3" type="ORF">SAMN05421679_11231</name>
</gene>
<evidence type="ECO:0000256" key="1">
    <source>
        <dbReference type="SAM" id="Phobius"/>
    </source>
</evidence>
<feature type="domain" description="YcxB-like C-terminal" evidence="2">
    <location>
        <begin position="104"/>
        <end position="161"/>
    </location>
</feature>
<dbReference type="EMBL" id="FXUO01000012">
    <property type="protein sequence ID" value="SMP97300.1"/>
    <property type="molecule type" value="Genomic_DNA"/>
</dbReference>
<comment type="caution">
    <text evidence="3">The sequence shown here is derived from an EMBL/GenBank/DDBJ whole genome shotgun (WGS) entry which is preliminary data.</text>
</comment>